<name>A0A1E5PHJ1_9ACTN</name>
<protein>
    <submittedName>
        <fullName evidence="1">Uncharacterized protein</fullName>
    </submittedName>
</protein>
<dbReference type="EMBL" id="MEHJ01000001">
    <property type="protein sequence ID" value="OEJ28976.1"/>
    <property type="molecule type" value="Genomic_DNA"/>
</dbReference>
<dbReference type="Proteomes" id="UP000095759">
    <property type="component" value="Unassembled WGS sequence"/>
</dbReference>
<evidence type="ECO:0000313" key="1">
    <source>
        <dbReference type="EMBL" id="OEJ28976.1"/>
    </source>
</evidence>
<dbReference type="OrthoDB" id="3544267at2"/>
<reference evidence="1 2" key="1">
    <citation type="submission" date="2016-08" db="EMBL/GenBank/DDBJ databases">
        <title>Complete genome sequence of Streptomyces agglomeratus strain 6-3-2, a novel anti-MRSA actinomycete isolated from Wuli of Tebit, China.</title>
        <authorList>
            <person name="Chen X."/>
        </authorList>
    </citation>
    <scope>NUCLEOTIDE SEQUENCE [LARGE SCALE GENOMIC DNA]</scope>
    <source>
        <strain evidence="1 2">6-3-2</strain>
    </source>
</reference>
<keyword evidence="2" id="KW-1185">Reference proteome</keyword>
<evidence type="ECO:0000313" key="2">
    <source>
        <dbReference type="Proteomes" id="UP000095759"/>
    </source>
</evidence>
<gene>
    <name evidence="1" type="ORF">AS594_35720</name>
</gene>
<dbReference type="AlphaFoldDB" id="A0A1E5PHJ1"/>
<sequence length="158" mass="16469">MLVEALTALAAAGGTAVVQAAGTDVWGDFRQRVAGWFGRGDAQREHEELERLDQTVAVLTAADSEELQRVRDRQEAAWQARFEMLLEGLDQDMCEQAAARLRALLAEYTPAGGTSAGPGGLAVGGNVDIRADRGSVATGVLHGGAHIGPPPAPDPSQG</sequence>
<organism evidence="1 2">
    <name type="scientific">Streptomyces agglomeratus</name>
    <dbReference type="NCBI Taxonomy" id="285458"/>
    <lineage>
        <taxon>Bacteria</taxon>
        <taxon>Bacillati</taxon>
        <taxon>Actinomycetota</taxon>
        <taxon>Actinomycetes</taxon>
        <taxon>Kitasatosporales</taxon>
        <taxon>Streptomycetaceae</taxon>
        <taxon>Streptomyces</taxon>
    </lineage>
</organism>
<comment type="caution">
    <text evidence="1">The sequence shown here is derived from an EMBL/GenBank/DDBJ whole genome shotgun (WGS) entry which is preliminary data.</text>
</comment>
<proteinExistence type="predicted"/>
<accession>A0A1E5PHJ1</accession>